<dbReference type="SUPFAM" id="SSF54631">
    <property type="entry name" value="CBS-domain pair"/>
    <property type="match status" value="1"/>
</dbReference>
<dbReference type="InterPro" id="IPR029044">
    <property type="entry name" value="Nucleotide-diphossugar_trans"/>
</dbReference>
<proteinExistence type="predicted"/>
<dbReference type="SUPFAM" id="SSF53448">
    <property type="entry name" value="Nucleotide-diphospho-sugar transferases"/>
    <property type="match status" value="1"/>
</dbReference>
<evidence type="ECO:0000313" key="3">
    <source>
        <dbReference type="EMBL" id="SEK43697.1"/>
    </source>
</evidence>
<evidence type="ECO:0000256" key="1">
    <source>
        <dbReference type="PROSITE-ProRule" id="PRU00703"/>
    </source>
</evidence>
<evidence type="ECO:0000259" key="2">
    <source>
        <dbReference type="PROSITE" id="PS51371"/>
    </source>
</evidence>
<accession>A0A1H7H1R9</accession>
<dbReference type="RefSeq" id="WP_074789609.1">
    <property type="nucleotide sequence ID" value="NZ_FNZX01000005.1"/>
</dbReference>
<keyword evidence="4" id="KW-1185">Reference proteome</keyword>
<feature type="domain" description="CBS" evidence="2">
    <location>
        <begin position="1"/>
        <end position="55"/>
    </location>
</feature>
<protein>
    <submittedName>
        <fullName evidence="3">CBS domain-containing protein</fullName>
    </submittedName>
</protein>
<gene>
    <name evidence="3" type="ORF">SAMN02910377_00869</name>
</gene>
<dbReference type="EMBL" id="FNZX01000005">
    <property type="protein sequence ID" value="SEK43697.1"/>
    <property type="molecule type" value="Genomic_DNA"/>
</dbReference>
<dbReference type="InterPro" id="IPR005835">
    <property type="entry name" value="NTP_transferase_dom"/>
</dbReference>
<dbReference type="Pfam" id="PF00483">
    <property type="entry name" value="NTP_transferase"/>
    <property type="match status" value="1"/>
</dbReference>
<organism evidence="3 4">
    <name type="scientific">Pseudobutyrivibrio ruminis</name>
    <dbReference type="NCBI Taxonomy" id="46206"/>
    <lineage>
        <taxon>Bacteria</taxon>
        <taxon>Bacillati</taxon>
        <taxon>Bacillota</taxon>
        <taxon>Clostridia</taxon>
        <taxon>Lachnospirales</taxon>
        <taxon>Lachnospiraceae</taxon>
        <taxon>Pseudobutyrivibrio</taxon>
    </lineage>
</organism>
<reference evidence="4" key="1">
    <citation type="submission" date="2016-10" db="EMBL/GenBank/DDBJ databases">
        <authorList>
            <person name="Varghese N."/>
        </authorList>
    </citation>
    <scope>NUCLEOTIDE SEQUENCE [LARGE SCALE GENOMIC DNA]</scope>
    <source>
        <strain evidence="4">ACV-9</strain>
    </source>
</reference>
<dbReference type="Proteomes" id="UP000182321">
    <property type="component" value="Unassembled WGS sequence"/>
</dbReference>
<dbReference type="InterPro" id="IPR050486">
    <property type="entry name" value="Mannose-1P_guanyltransferase"/>
</dbReference>
<dbReference type="InterPro" id="IPR046342">
    <property type="entry name" value="CBS_dom_sf"/>
</dbReference>
<dbReference type="Gene3D" id="3.90.550.10">
    <property type="entry name" value="Spore Coat Polysaccharide Biosynthesis Protein SpsA, Chain A"/>
    <property type="match status" value="1"/>
</dbReference>
<dbReference type="PANTHER" id="PTHR22572">
    <property type="entry name" value="SUGAR-1-PHOSPHATE GUANYL TRANSFERASE"/>
    <property type="match status" value="1"/>
</dbReference>
<dbReference type="PROSITE" id="PS51371">
    <property type="entry name" value="CBS"/>
    <property type="match status" value="1"/>
</dbReference>
<dbReference type="Gene3D" id="3.10.580.10">
    <property type="entry name" value="CBS-domain"/>
    <property type="match status" value="1"/>
</dbReference>
<dbReference type="Pfam" id="PF00571">
    <property type="entry name" value="CBS"/>
    <property type="match status" value="1"/>
</dbReference>
<name>A0A1H7H1R9_9FIRM</name>
<keyword evidence="1" id="KW-0129">CBS domain</keyword>
<dbReference type="AlphaFoldDB" id="A0A1H7H1R9"/>
<dbReference type="InterPro" id="IPR000644">
    <property type="entry name" value="CBS_dom"/>
</dbReference>
<sequence length="348" mass="39638">MENVFIHEEDSVLQAMRTFDASGRRTAFIVDDNNKLIAALSEGDVRRFILSGGDLNDEVRTIANYKPRSLKADEKEEARDFLRRHNIEGLPIVDENGVVIDTVFWSENHYKKQSELSCPVVMMAGGKGTRLYPYTRILPKPLIPVGEKPIAELIMDSFAEYGIGRMILVVNHKKNMIKSYFGEVEKPYTIEYVDEDKPLGTGGGLSLLRGKVNETFILTNCDILIEEDYSKIYAHHKAEGNMITMVCSLRNFQVAYGVVEFGEHGNILDMKEKPEFSFFTNTGIYIVEPEVLKYINDDEFIGFPDIINRLKDDGKKVGVYPINENTWMDMGQLDELGKMENRLRGINK</sequence>
<evidence type="ECO:0000313" key="4">
    <source>
        <dbReference type="Proteomes" id="UP000182321"/>
    </source>
</evidence>